<evidence type="ECO:0000313" key="2">
    <source>
        <dbReference type="EMBL" id="HIR88961.1"/>
    </source>
</evidence>
<protein>
    <submittedName>
        <fullName evidence="2">Oligosaccharide repeat unit polymerase</fullName>
    </submittedName>
</protein>
<keyword evidence="1" id="KW-0472">Membrane</keyword>
<comment type="caution">
    <text evidence="2">The sequence shown here is derived from an EMBL/GenBank/DDBJ whole genome shotgun (WGS) entry which is preliminary data.</text>
</comment>
<dbReference type="Proteomes" id="UP000824201">
    <property type="component" value="Unassembled WGS sequence"/>
</dbReference>
<sequence length="444" mass="50790">MQKKSFIVQIAFLILSIASMIISKAGQHIASGILLFVGAILLYGYYFWISHSLVDLRALLSLFWIGGEGLAALQLSHLQTDWTNTTWVCFTGFYFMFIIGYELAQFYLRGYRTKKKRVYNRAKISSCLMICIILIAVGSLVSFITEVVCLGYVPILSEETHAYSNFHMTGIHYFTVTCMMVHALTLIYIMNRKSKMDKADVAMLVICNCMALLVAVACISKFQLLLTVALPTIIYLSIKKDINYRRLFLWGGIGVVALAGLFAFMIIRRNYGEGYLNDIFEMRNKNLPMAVQYPYMYIANNYANFNCMTEQLTQHSWGLRMLFPVFALTGLKFVFPQLVAFPIYITKTELNTLTIIYDAFYDFGVVGVLGFGIVLGVVCAYMTRKIKKNKNPIIYLFYGQIAMYLVLSFFSTWFSIPTTWFWFAVTAFLYLIVEKGSRKKIVLL</sequence>
<feature type="transmembrane region" description="Helical" evidence="1">
    <location>
        <begin position="416"/>
        <end position="433"/>
    </location>
</feature>
<dbReference type="EMBL" id="DVHN01000106">
    <property type="protein sequence ID" value="HIR88961.1"/>
    <property type="molecule type" value="Genomic_DNA"/>
</dbReference>
<dbReference type="AlphaFoldDB" id="A0A9D1EFB1"/>
<feature type="transmembrane region" description="Helical" evidence="1">
    <location>
        <begin position="360"/>
        <end position="381"/>
    </location>
</feature>
<feature type="transmembrane region" description="Helical" evidence="1">
    <location>
        <begin position="202"/>
        <end position="235"/>
    </location>
</feature>
<feature type="transmembrane region" description="Helical" evidence="1">
    <location>
        <begin position="321"/>
        <end position="345"/>
    </location>
</feature>
<evidence type="ECO:0000313" key="3">
    <source>
        <dbReference type="Proteomes" id="UP000824201"/>
    </source>
</evidence>
<keyword evidence="1" id="KW-1133">Transmembrane helix</keyword>
<reference evidence="2" key="2">
    <citation type="journal article" date="2021" name="PeerJ">
        <title>Extensive microbial diversity within the chicken gut microbiome revealed by metagenomics and culture.</title>
        <authorList>
            <person name="Gilroy R."/>
            <person name="Ravi A."/>
            <person name="Getino M."/>
            <person name="Pursley I."/>
            <person name="Horton D.L."/>
            <person name="Alikhan N.F."/>
            <person name="Baker D."/>
            <person name="Gharbi K."/>
            <person name="Hall N."/>
            <person name="Watson M."/>
            <person name="Adriaenssens E.M."/>
            <person name="Foster-Nyarko E."/>
            <person name="Jarju S."/>
            <person name="Secka A."/>
            <person name="Antonio M."/>
            <person name="Oren A."/>
            <person name="Chaudhuri R.R."/>
            <person name="La Ragione R."/>
            <person name="Hildebrand F."/>
            <person name="Pallen M.J."/>
        </authorList>
    </citation>
    <scope>NUCLEOTIDE SEQUENCE</scope>
    <source>
        <strain evidence="2">ChiW13-3771</strain>
    </source>
</reference>
<feature type="transmembrane region" description="Helical" evidence="1">
    <location>
        <begin position="247"/>
        <end position="267"/>
    </location>
</feature>
<accession>A0A9D1EFB1</accession>
<proteinExistence type="predicted"/>
<gene>
    <name evidence="2" type="ORF">IAC96_08440</name>
</gene>
<organism evidence="2 3">
    <name type="scientific">Candidatus Fimimorpha faecalis</name>
    <dbReference type="NCBI Taxonomy" id="2840824"/>
    <lineage>
        <taxon>Bacteria</taxon>
        <taxon>Bacillati</taxon>
        <taxon>Bacillota</taxon>
        <taxon>Clostridia</taxon>
        <taxon>Eubacteriales</taxon>
        <taxon>Candidatus Fimimorpha</taxon>
    </lineage>
</organism>
<feature type="transmembrane region" description="Helical" evidence="1">
    <location>
        <begin position="29"/>
        <end position="49"/>
    </location>
</feature>
<feature type="transmembrane region" description="Helical" evidence="1">
    <location>
        <begin position="173"/>
        <end position="190"/>
    </location>
</feature>
<feature type="transmembrane region" description="Helical" evidence="1">
    <location>
        <begin position="128"/>
        <end position="153"/>
    </location>
</feature>
<feature type="transmembrane region" description="Helical" evidence="1">
    <location>
        <begin position="85"/>
        <end position="108"/>
    </location>
</feature>
<feature type="transmembrane region" description="Helical" evidence="1">
    <location>
        <begin position="393"/>
        <end position="410"/>
    </location>
</feature>
<name>A0A9D1EFB1_9FIRM</name>
<reference evidence="2" key="1">
    <citation type="submission" date="2020-10" db="EMBL/GenBank/DDBJ databases">
        <authorList>
            <person name="Gilroy R."/>
        </authorList>
    </citation>
    <scope>NUCLEOTIDE SEQUENCE</scope>
    <source>
        <strain evidence="2">ChiW13-3771</strain>
    </source>
</reference>
<feature type="transmembrane region" description="Helical" evidence="1">
    <location>
        <begin position="56"/>
        <end position="73"/>
    </location>
</feature>
<dbReference type="NCBIfam" id="TIGR04370">
    <property type="entry name" value="glyco_rpt_poly"/>
    <property type="match status" value="1"/>
</dbReference>
<evidence type="ECO:0000256" key="1">
    <source>
        <dbReference type="SAM" id="Phobius"/>
    </source>
</evidence>
<feature type="transmembrane region" description="Helical" evidence="1">
    <location>
        <begin position="7"/>
        <end position="23"/>
    </location>
</feature>
<keyword evidence="1" id="KW-0812">Transmembrane</keyword>